<feature type="region of interest" description="Disordered" evidence="2">
    <location>
        <begin position="525"/>
        <end position="545"/>
    </location>
</feature>
<reference evidence="4" key="1">
    <citation type="journal article" date="2023" name="Science">
        <title>Genome structures resolve the early diversification of teleost fishes.</title>
        <authorList>
            <person name="Parey E."/>
            <person name="Louis A."/>
            <person name="Montfort J."/>
            <person name="Bouchez O."/>
            <person name="Roques C."/>
            <person name="Iampietro C."/>
            <person name="Lluch J."/>
            <person name="Castinel A."/>
            <person name="Donnadieu C."/>
            <person name="Desvignes T."/>
            <person name="Floi Bucao C."/>
            <person name="Jouanno E."/>
            <person name="Wen M."/>
            <person name="Mejri S."/>
            <person name="Dirks R."/>
            <person name="Jansen H."/>
            <person name="Henkel C."/>
            <person name="Chen W.J."/>
            <person name="Zahm M."/>
            <person name="Cabau C."/>
            <person name="Klopp C."/>
            <person name="Thompson A.W."/>
            <person name="Robinson-Rechavi M."/>
            <person name="Braasch I."/>
            <person name="Lecointre G."/>
            <person name="Bobe J."/>
            <person name="Postlethwait J.H."/>
            <person name="Berthelot C."/>
            <person name="Roest Crollius H."/>
            <person name="Guiguen Y."/>
        </authorList>
    </citation>
    <scope>NUCLEOTIDE SEQUENCE</scope>
    <source>
        <strain evidence="4">WJC10195</strain>
    </source>
</reference>
<evidence type="ECO:0000256" key="1">
    <source>
        <dbReference type="ARBA" id="ARBA00023054"/>
    </source>
</evidence>
<feature type="compositionally biased region" description="Polar residues" evidence="2">
    <location>
        <begin position="698"/>
        <end position="712"/>
    </location>
</feature>
<feature type="domain" description="A-kinase anchor protein 2 C-terminal" evidence="3">
    <location>
        <begin position="491"/>
        <end position="593"/>
    </location>
</feature>
<evidence type="ECO:0000313" key="5">
    <source>
        <dbReference type="Proteomes" id="UP001152622"/>
    </source>
</evidence>
<organism evidence="4 5">
    <name type="scientific">Synaphobranchus kaupii</name>
    <name type="common">Kaup's arrowtooth eel</name>
    <dbReference type="NCBI Taxonomy" id="118154"/>
    <lineage>
        <taxon>Eukaryota</taxon>
        <taxon>Metazoa</taxon>
        <taxon>Chordata</taxon>
        <taxon>Craniata</taxon>
        <taxon>Vertebrata</taxon>
        <taxon>Euteleostomi</taxon>
        <taxon>Actinopterygii</taxon>
        <taxon>Neopterygii</taxon>
        <taxon>Teleostei</taxon>
        <taxon>Anguilliformes</taxon>
        <taxon>Synaphobranchidae</taxon>
        <taxon>Synaphobranchus</taxon>
    </lineage>
</organism>
<name>A0A9Q1G4C7_SYNKA</name>
<gene>
    <name evidence="4" type="ORF">SKAU_G00053530</name>
</gene>
<feature type="region of interest" description="Disordered" evidence="2">
    <location>
        <begin position="588"/>
        <end position="615"/>
    </location>
</feature>
<dbReference type="InterPro" id="IPR042779">
    <property type="entry name" value="MISP/MISP3-like"/>
</dbReference>
<evidence type="ECO:0000313" key="4">
    <source>
        <dbReference type="EMBL" id="KAJ8374773.1"/>
    </source>
</evidence>
<evidence type="ECO:0000256" key="2">
    <source>
        <dbReference type="SAM" id="MobiDB-lite"/>
    </source>
</evidence>
<feature type="region of interest" description="Disordered" evidence="2">
    <location>
        <begin position="364"/>
        <end position="390"/>
    </location>
</feature>
<comment type="caution">
    <text evidence="4">The sequence shown here is derived from an EMBL/GenBank/DDBJ whole genome shotgun (WGS) entry which is preliminary data.</text>
</comment>
<feature type="region of interest" description="Disordered" evidence="2">
    <location>
        <begin position="691"/>
        <end position="714"/>
    </location>
</feature>
<feature type="region of interest" description="Disordered" evidence="2">
    <location>
        <begin position="763"/>
        <end position="803"/>
    </location>
</feature>
<feature type="region of interest" description="Disordered" evidence="2">
    <location>
        <begin position="145"/>
        <end position="171"/>
    </location>
</feature>
<dbReference type="PANTHER" id="PTHR18839:SF0">
    <property type="entry name" value="MITOTIC INTERACTOR AND SUBSTRATE OF PLK1 ISOFORM X1-RELATED"/>
    <property type="match status" value="1"/>
</dbReference>
<sequence length="988" mass="110055">MFKYTPPWQVLCNSMEHEPKKQADLASDNQQNTLPLAPEDDLILIHSDQPITQAPLSILEDSLHTAPMESTPKKWVMQPFSPKLEMKDLRTLLSPGTNQTDLKTLEASDFSYESITIVRPQPSVTVTSKVGDSPGDVVVQARQVAVSDESSSSEDWHPSSPSCPSSPCSSGSQSGFYSFADRSLSPEAEKTEAWMSSPEREAKLAVLKEENGYKLRAYVEEKRPEKLFEEANGDSRYRVEDIEDMEEQEQTQERVEIIRSQAPKINPVFKEQWSTLDRLDLSYSPQRLLEGLSLSYNPAKMEVQQTGAEPGTIDTEQISYSAARQQFVKMEQSKRNPFLQSPLQILQFPEHQERPSQSEVIITSSKGDKDGLPEEQLSQSPISDPDNNPVFTSKMVTMSITEETGTKIQNSCFDDFDSGLGDLPLDPSGGYDYDGNASNDVLRVETGGVPSSTSKGETPIEREIRIAQEREESLRRERGIKRTDIKEMVEIKTKPFLSQASPTLTPIKAREKNRVSFLIQREIEQDSRREEDLQHQGKAPGLYDRGTAQELGERKRVFELQEDQIPVMPTKKSLTGNLVDVKQVRPGVEEGRKSPEPIVSGERTRSPETDILSPCCPHRHPDEAALWITSPEYSIQSPASQKRGHSNMQVLPHSILADKANVKDYERYTASQSTSFHYSPFLMENKVSASVRSPSSSMDTPFPSSDTRSTSPLLGPAVVGKPTLHWPGSPEQFNLRPRRVHTPDAIRKEIEWDLKREEELRKLRESGGLSPSVDGGFDSMDKTASTTVDPAPLQRGEEGGTSPLLGLKEEVVGQEKPLFTTLPEEQIAKSGSSLSSLWSTDTVDYKESHLTTPIFTPDKTRIIGSASPSLSTSAHLAMRFPSMSIMTAQPWVAHRQESPALHRVLPLTPQSAGVEAGGVAAQKGLTETLLEDFEERRNKLKLEESSYAGIQPSDEVNNEVLEATRVTRHKNTKALRWEAGVYANEDSN</sequence>
<keyword evidence="5" id="KW-1185">Reference proteome</keyword>
<feature type="compositionally biased region" description="Basic and acidic residues" evidence="2">
    <location>
        <begin position="525"/>
        <end position="535"/>
    </location>
</feature>
<dbReference type="Pfam" id="PF15304">
    <property type="entry name" value="AKAP2_C"/>
    <property type="match status" value="2"/>
</dbReference>
<keyword evidence="1" id="KW-0175">Coiled coil</keyword>
<evidence type="ECO:0000259" key="3">
    <source>
        <dbReference type="Pfam" id="PF15304"/>
    </source>
</evidence>
<feature type="compositionally biased region" description="Polar residues" evidence="2">
    <location>
        <begin position="376"/>
        <end position="390"/>
    </location>
</feature>
<protein>
    <recommendedName>
        <fullName evidence="3">A-kinase anchor protein 2 C-terminal domain-containing protein</fullName>
    </recommendedName>
</protein>
<dbReference type="AlphaFoldDB" id="A0A9Q1G4C7"/>
<dbReference type="EMBL" id="JAINUF010000002">
    <property type="protein sequence ID" value="KAJ8374773.1"/>
    <property type="molecule type" value="Genomic_DNA"/>
</dbReference>
<feature type="domain" description="A-kinase anchor protein 2 C-terminal" evidence="3">
    <location>
        <begin position="924"/>
        <end position="983"/>
    </location>
</feature>
<accession>A0A9Q1G4C7</accession>
<feature type="compositionally biased region" description="Low complexity" evidence="2">
    <location>
        <begin position="158"/>
        <end position="171"/>
    </location>
</feature>
<proteinExistence type="predicted"/>
<dbReference type="InterPro" id="IPR029304">
    <property type="entry name" value="AKAP2_C"/>
</dbReference>
<dbReference type="Proteomes" id="UP001152622">
    <property type="component" value="Chromosome 2"/>
</dbReference>
<dbReference type="PANTHER" id="PTHR18839">
    <property type="entry name" value="MITOTIC INTERACTOR AND SUBSTRATE OF PLK1 MISP FAMILY MEMBER"/>
    <property type="match status" value="1"/>
</dbReference>
<dbReference type="OrthoDB" id="9449914at2759"/>